<evidence type="ECO:0000313" key="2">
    <source>
        <dbReference type="Proteomes" id="UP000053429"/>
    </source>
</evidence>
<evidence type="ECO:0000313" key="1">
    <source>
        <dbReference type="EMBL" id="KUO05575.1"/>
    </source>
</evidence>
<proteinExistence type="predicted"/>
<dbReference type="RefSeq" id="WP_062716865.1">
    <property type="nucleotide sequence ID" value="NZ_KQ948925.1"/>
</dbReference>
<accession>A0A101U7B5</accession>
<protein>
    <submittedName>
        <fullName evidence="1">Uncharacterized protein</fullName>
    </submittedName>
</protein>
<organism evidence="1 2">
    <name type="scientific">Streptomyces caeruleatus</name>
    <dbReference type="NCBI Taxonomy" id="661399"/>
    <lineage>
        <taxon>Bacteria</taxon>
        <taxon>Bacillati</taxon>
        <taxon>Actinomycetota</taxon>
        <taxon>Actinomycetes</taxon>
        <taxon>Kitasatosporales</taxon>
        <taxon>Streptomycetaceae</taxon>
        <taxon>Streptomyces</taxon>
    </lineage>
</organism>
<sequence length="96" mass="10542">MTEGLGDARVELRSLLSDPTVLVTAEPARVLDLLKHADDTWSRAIAAVYRSVVDLHREMPPDRRRLVLTLSAAWSGHLDVVAWLDGGDTTRPPGTD</sequence>
<keyword evidence="2" id="KW-1185">Reference proteome</keyword>
<dbReference type="EMBL" id="LMWY01000004">
    <property type="protein sequence ID" value="KUO05575.1"/>
    <property type="molecule type" value="Genomic_DNA"/>
</dbReference>
<comment type="caution">
    <text evidence="1">The sequence shown here is derived from an EMBL/GenBank/DDBJ whole genome shotgun (WGS) entry which is preliminary data.</text>
</comment>
<dbReference type="Proteomes" id="UP000053429">
    <property type="component" value="Unassembled WGS sequence"/>
</dbReference>
<name>A0A101U7B5_9ACTN</name>
<reference evidence="1 2" key="1">
    <citation type="submission" date="2015-10" db="EMBL/GenBank/DDBJ databases">
        <title>Draft genome sequence of Streptomyces caeruleatus NRRL B-24802, type strain for the species Streptomyces caeruleatus.</title>
        <authorList>
            <person name="Ruckert C."/>
            <person name="Winkler A."/>
            <person name="Kalinowski J."/>
            <person name="Kampfer P."/>
            <person name="Glaeser S."/>
        </authorList>
    </citation>
    <scope>NUCLEOTIDE SEQUENCE [LARGE SCALE GENOMIC DNA]</scope>
    <source>
        <strain evidence="1 2">NRRL B-24802</strain>
    </source>
</reference>
<dbReference type="AlphaFoldDB" id="A0A101U7B5"/>
<gene>
    <name evidence="1" type="ORF">AQJ67_05360</name>
</gene>